<sequence>MLYLSRRIDFSAMHSYYINEWTMEQNEAIFDICSNLNGHGHNYKLEVMVKGNLNLQSGIVVNTTDIKQIVGKIIEEEIDGKYLNKEHPYFQNYIPTTENIVSYLWEAIKPNLKNCELYRLKLYENPYLCSEKGDGKMISLTRKYHFSAAHRLHSEKLSEEENKELFGKCNNPYGHGHNYYLEVTVKGEPDPVTGMIVHLSHLDEVVESIILNKFDHKHMNLDMDDFTGLNPTSEIVTKVIYDNLFAHIPNLHKIGLWETEKNYFEYLGSGE</sequence>
<evidence type="ECO:0000256" key="10">
    <source>
        <dbReference type="ARBA" id="ARBA00048807"/>
    </source>
</evidence>
<evidence type="ECO:0000256" key="3">
    <source>
        <dbReference type="ARBA" id="ARBA00008900"/>
    </source>
</evidence>
<comment type="pathway">
    <text evidence="2">Purine metabolism; 7-cyano-7-deazaguanine biosynthesis.</text>
</comment>
<dbReference type="Pfam" id="PF01242">
    <property type="entry name" value="PTPS"/>
    <property type="match status" value="2"/>
</dbReference>
<dbReference type="InterPro" id="IPR038418">
    <property type="entry name" value="6-PTP_synth/QueD_sf"/>
</dbReference>
<keyword evidence="12" id="KW-1185">Reference proteome</keyword>
<evidence type="ECO:0000256" key="9">
    <source>
        <dbReference type="ARBA" id="ARBA00031449"/>
    </source>
</evidence>
<evidence type="ECO:0000256" key="5">
    <source>
        <dbReference type="ARBA" id="ARBA00018141"/>
    </source>
</evidence>
<dbReference type="InterPro" id="IPR007115">
    <property type="entry name" value="6-PTP_synth/QueD"/>
</dbReference>
<comment type="catalytic activity">
    <reaction evidence="10">
        <text>7,8-dihydroneopterin 3'-triphosphate + H2O = 6-carboxy-5,6,7,8-tetrahydropterin + triphosphate + acetaldehyde + 2 H(+)</text>
        <dbReference type="Rhea" id="RHEA:27966"/>
        <dbReference type="ChEBI" id="CHEBI:15343"/>
        <dbReference type="ChEBI" id="CHEBI:15377"/>
        <dbReference type="ChEBI" id="CHEBI:15378"/>
        <dbReference type="ChEBI" id="CHEBI:18036"/>
        <dbReference type="ChEBI" id="CHEBI:58462"/>
        <dbReference type="ChEBI" id="CHEBI:61032"/>
        <dbReference type="EC" id="4.1.2.50"/>
    </reaction>
</comment>
<reference evidence="12" key="1">
    <citation type="journal article" date="2019" name="Int. J. Syst. Evol. Microbiol.">
        <title>The Global Catalogue of Microorganisms (GCM) 10K type strain sequencing project: providing services to taxonomists for standard genome sequencing and annotation.</title>
        <authorList>
            <consortium name="The Broad Institute Genomics Platform"/>
            <consortium name="The Broad Institute Genome Sequencing Center for Infectious Disease"/>
            <person name="Wu L."/>
            <person name="Ma J."/>
        </authorList>
    </citation>
    <scope>NUCLEOTIDE SEQUENCE [LARGE SCALE GENOMIC DNA]</scope>
    <source>
        <strain evidence="12">CCUG 37865</strain>
    </source>
</reference>
<dbReference type="Gene3D" id="3.30.479.10">
    <property type="entry name" value="6-pyruvoyl tetrahydropterin synthase/QueD"/>
    <property type="match status" value="2"/>
</dbReference>
<name>A0ABV8WQ01_9BACI</name>
<evidence type="ECO:0000256" key="4">
    <source>
        <dbReference type="ARBA" id="ARBA00012982"/>
    </source>
</evidence>
<proteinExistence type="inferred from homology"/>
<accession>A0ABV8WQ01</accession>
<dbReference type="RefSeq" id="WP_390248457.1">
    <property type="nucleotide sequence ID" value="NZ_JBHSDT010000001.1"/>
</dbReference>
<evidence type="ECO:0000256" key="1">
    <source>
        <dbReference type="ARBA" id="ARBA00001947"/>
    </source>
</evidence>
<evidence type="ECO:0000256" key="2">
    <source>
        <dbReference type="ARBA" id="ARBA00005061"/>
    </source>
</evidence>
<dbReference type="PANTHER" id="PTHR12589">
    <property type="entry name" value="PYRUVOYL TETRAHYDROBIOPTERIN SYNTHASE"/>
    <property type="match status" value="1"/>
</dbReference>
<dbReference type="Proteomes" id="UP001595882">
    <property type="component" value="Unassembled WGS sequence"/>
</dbReference>
<comment type="similarity">
    <text evidence="3">Belongs to the PTPS family. QueD subfamily.</text>
</comment>
<comment type="caution">
    <text evidence="11">The sequence shown here is derived from an EMBL/GenBank/DDBJ whole genome shotgun (WGS) entry which is preliminary data.</text>
</comment>
<keyword evidence="7" id="KW-0862">Zinc</keyword>
<keyword evidence="8" id="KW-0456">Lyase</keyword>
<evidence type="ECO:0000313" key="12">
    <source>
        <dbReference type="Proteomes" id="UP001595882"/>
    </source>
</evidence>
<evidence type="ECO:0000256" key="7">
    <source>
        <dbReference type="ARBA" id="ARBA00022833"/>
    </source>
</evidence>
<comment type="cofactor">
    <cofactor evidence="1">
        <name>Zn(2+)</name>
        <dbReference type="ChEBI" id="CHEBI:29105"/>
    </cofactor>
</comment>
<dbReference type="SUPFAM" id="SSF55620">
    <property type="entry name" value="Tetrahydrobiopterin biosynthesis enzymes-like"/>
    <property type="match status" value="2"/>
</dbReference>
<evidence type="ECO:0000256" key="6">
    <source>
        <dbReference type="ARBA" id="ARBA00022723"/>
    </source>
</evidence>
<evidence type="ECO:0000313" key="11">
    <source>
        <dbReference type="EMBL" id="MFC4401662.1"/>
    </source>
</evidence>
<dbReference type="PROSITE" id="PS00987">
    <property type="entry name" value="PTPS_1"/>
    <property type="match status" value="1"/>
</dbReference>
<keyword evidence="6" id="KW-0479">Metal-binding</keyword>
<evidence type="ECO:0000256" key="8">
    <source>
        <dbReference type="ARBA" id="ARBA00023239"/>
    </source>
</evidence>
<dbReference type="EMBL" id="JBHSDT010000001">
    <property type="protein sequence ID" value="MFC4401662.1"/>
    <property type="molecule type" value="Genomic_DNA"/>
</dbReference>
<protein>
    <recommendedName>
        <fullName evidence="5">6-carboxy-5,6,7,8-tetrahydropterin synthase</fullName>
        <ecNumber evidence="4">4.1.2.50</ecNumber>
    </recommendedName>
    <alternativeName>
        <fullName evidence="9">Queuosine biosynthesis protein QueD</fullName>
    </alternativeName>
</protein>
<dbReference type="InterPro" id="IPR022470">
    <property type="entry name" value="PTPS_Cys_AS"/>
</dbReference>
<organism evidence="11 12">
    <name type="scientific">Gracilibacillus xinjiangensis</name>
    <dbReference type="NCBI Taxonomy" id="1193282"/>
    <lineage>
        <taxon>Bacteria</taxon>
        <taxon>Bacillati</taxon>
        <taxon>Bacillota</taxon>
        <taxon>Bacilli</taxon>
        <taxon>Bacillales</taxon>
        <taxon>Bacillaceae</taxon>
        <taxon>Gracilibacillus</taxon>
    </lineage>
</organism>
<dbReference type="EC" id="4.1.2.50" evidence="4"/>
<dbReference type="PANTHER" id="PTHR12589:SF7">
    <property type="entry name" value="6-PYRUVOYL TETRAHYDROBIOPTERIN SYNTHASE"/>
    <property type="match status" value="1"/>
</dbReference>
<gene>
    <name evidence="11" type="ORF">ACFOY7_00930</name>
</gene>